<dbReference type="SUPFAM" id="SSF142897">
    <property type="entry name" value="TFB5-like"/>
    <property type="match status" value="1"/>
</dbReference>
<evidence type="ECO:0000256" key="1">
    <source>
        <dbReference type="ARBA" id="ARBA00004123"/>
    </source>
</evidence>
<dbReference type="SMART" id="SM01395">
    <property type="entry name" value="Tbf5"/>
    <property type="match status" value="1"/>
</dbReference>
<dbReference type="GO" id="GO:0005675">
    <property type="term" value="C:transcription factor TFIIH holo complex"/>
    <property type="evidence" value="ECO:0007669"/>
    <property type="project" value="TreeGrafter"/>
</dbReference>
<dbReference type="Gene3D" id="3.30.70.1220">
    <property type="entry name" value="TFB5-like"/>
    <property type="match status" value="1"/>
</dbReference>
<keyword evidence="6 8" id="KW-0234">DNA repair</keyword>
<name>A0AAV8USJ6_9RHOD</name>
<evidence type="ECO:0000313" key="10">
    <source>
        <dbReference type="Proteomes" id="UP001157974"/>
    </source>
</evidence>
<proteinExistence type="inferred from homology"/>
<dbReference type="PANTHER" id="PTHR28580">
    <property type="entry name" value="GENERAL TRANSCRIPTION FACTOR IIH SUBUNIT 5"/>
    <property type="match status" value="1"/>
</dbReference>
<evidence type="ECO:0000256" key="2">
    <source>
        <dbReference type="ARBA" id="ARBA00007470"/>
    </source>
</evidence>
<keyword evidence="3 8" id="KW-0227">DNA damage</keyword>
<evidence type="ECO:0000256" key="6">
    <source>
        <dbReference type="ARBA" id="ARBA00023204"/>
    </source>
</evidence>
<comment type="subcellular location">
    <subcellularLocation>
        <location evidence="1 8">Nucleus</location>
    </subcellularLocation>
</comment>
<dbReference type="InterPro" id="IPR035935">
    <property type="entry name" value="TFB5-like_sf"/>
</dbReference>
<dbReference type="InterPro" id="IPR009400">
    <property type="entry name" value="TFIIH_TTDA/Tfb5"/>
</dbReference>
<comment type="function">
    <text evidence="8">In NER, TFIIH acts by opening DNA around the lesion to allow the excision of the damaged oligonucleotide and its replacement by a new DNA fragment. In transcription, TFIIH has an essential role in transcription initiation. When the pre-initiation complex (PIC) has been established, TFIIH is required for promoter opening and promoter escape.</text>
</comment>
<dbReference type="Pfam" id="PF06331">
    <property type="entry name" value="Tfb5"/>
    <property type="match status" value="1"/>
</dbReference>
<evidence type="ECO:0000313" key="9">
    <source>
        <dbReference type="EMBL" id="KAJ8905525.1"/>
    </source>
</evidence>
<gene>
    <name evidence="9" type="ORF">NDN08_002032</name>
</gene>
<evidence type="ECO:0000256" key="5">
    <source>
        <dbReference type="ARBA" id="ARBA00023163"/>
    </source>
</evidence>
<keyword evidence="4 8" id="KW-0805">Transcription regulation</keyword>
<dbReference type="Proteomes" id="UP001157974">
    <property type="component" value="Unassembled WGS sequence"/>
</dbReference>
<accession>A0AAV8USJ6</accession>
<comment type="similarity">
    <text evidence="2 8">Belongs to the TFB5 family.</text>
</comment>
<evidence type="ECO:0000256" key="3">
    <source>
        <dbReference type="ARBA" id="ARBA00022763"/>
    </source>
</evidence>
<comment type="subunit">
    <text evidence="8">Component of the 7-subunit TFIIH core complex.</text>
</comment>
<dbReference type="GO" id="GO:0000439">
    <property type="term" value="C:transcription factor TFIIH core complex"/>
    <property type="evidence" value="ECO:0007669"/>
    <property type="project" value="UniProtKB-UniRule"/>
</dbReference>
<dbReference type="EMBL" id="JAMWBK010000004">
    <property type="protein sequence ID" value="KAJ8905525.1"/>
    <property type="molecule type" value="Genomic_DNA"/>
</dbReference>
<keyword evidence="10" id="KW-1185">Reference proteome</keyword>
<evidence type="ECO:0000256" key="8">
    <source>
        <dbReference type="RuleBase" id="RU368032"/>
    </source>
</evidence>
<dbReference type="GO" id="GO:0006294">
    <property type="term" value="P:nucleotide-excision repair, preincision complex assembly"/>
    <property type="evidence" value="ECO:0007669"/>
    <property type="project" value="TreeGrafter"/>
</dbReference>
<protein>
    <recommendedName>
        <fullName evidence="8">General transcription and DNA repair factor IIH subunit TFB5</fullName>
    </recommendedName>
</protein>
<sequence>MVHFTEGVLVACDVPTKQFILKLDADLKPRSFVLFDLDDNHIFVEGWAVETIRNNLEELYKENHFTFIA</sequence>
<comment type="caution">
    <text evidence="9">The sequence shown here is derived from an EMBL/GenBank/DDBJ whole genome shotgun (WGS) entry which is preliminary data.</text>
</comment>
<evidence type="ECO:0000256" key="7">
    <source>
        <dbReference type="ARBA" id="ARBA00023242"/>
    </source>
</evidence>
<keyword evidence="7 8" id="KW-0539">Nucleus</keyword>
<organism evidence="9 10">
    <name type="scientific">Rhodosorus marinus</name>
    <dbReference type="NCBI Taxonomy" id="101924"/>
    <lineage>
        <taxon>Eukaryota</taxon>
        <taxon>Rhodophyta</taxon>
        <taxon>Stylonematophyceae</taxon>
        <taxon>Stylonematales</taxon>
        <taxon>Stylonemataceae</taxon>
        <taxon>Rhodosorus</taxon>
    </lineage>
</organism>
<dbReference type="AlphaFoldDB" id="A0AAV8USJ6"/>
<keyword evidence="5 8" id="KW-0804">Transcription</keyword>
<evidence type="ECO:0000256" key="4">
    <source>
        <dbReference type="ARBA" id="ARBA00023015"/>
    </source>
</evidence>
<dbReference type="GO" id="GO:0006367">
    <property type="term" value="P:transcription initiation at RNA polymerase II promoter"/>
    <property type="evidence" value="ECO:0007669"/>
    <property type="project" value="UniProtKB-UniRule"/>
</dbReference>
<dbReference type="PANTHER" id="PTHR28580:SF1">
    <property type="entry name" value="GENERAL TRANSCRIPTION FACTOR IIH SUBUNIT 5"/>
    <property type="match status" value="1"/>
</dbReference>
<reference evidence="9 10" key="1">
    <citation type="journal article" date="2023" name="Nat. Commun.">
        <title>Origin of minicircular mitochondrial genomes in red algae.</title>
        <authorList>
            <person name="Lee Y."/>
            <person name="Cho C.H."/>
            <person name="Lee Y.M."/>
            <person name="Park S.I."/>
            <person name="Yang J.H."/>
            <person name="West J.A."/>
            <person name="Bhattacharya D."/>
            <person name="Yoon H.S."/>
        </authorList>
    </citation>
    <scope>NUCLEOTIDE SEQUENCE [LARGE SCALE GENOMIC DNA]</scope>
    <source>
        <strain evidence="9 10">CCMP1338</strain>
        <tissue evidence="9">Whole cell</tissue>
    </source>
</reference>